<dbReference type="RefSeq" id="XP_066919176.1">
    <property type="nucleotide sequence ID" value="XM_067063075.1"/>
</dbReference>
<sequence length="443" mass="49997">MKIFLLLFFFFYYVILEIFALDNGNKYKVLTITIKKENERQNHTMDEQTEQRSLAKTSIKRQAEDEGESFDDKFVKKLAANLIRQDLRNTLHVQKAVSNLGAKRSPMGSLLVNSDIPDQFIQQPVSTVGEKRSSRYEKLMLPTPQRAAKRRKTNNMSRFSNNTDGILNVLNSVRSMDNELVDKGISSLADPTGAYDEKANAMRKLLQPETDSKNQNDAKDKSFIVVLPDTEGGKPKEYLIKDSLSSSKQKKSTLNSTLHQDASRKDIKPIPPQGTHNLVTNQTKVKNAPSDQTPLTLADTNVPVPIDYHYQSHQNITAKPQNANASSSNSNHITSATTNSSSFQKTISSSPLNDTKQQQHREKNSTTVAPQILPQGEINHNNSSNSTVRKIDQQPSNLNSQLILKQSKERVMSYMKTLKNAKQQTHLLKPMDYVLDKKQMLFH</sequence>
<feature type="compositionally biased region" description="Basic and acidic residues" evidence="1">
    <location>
        <begin position="210"/>
        <end position="222"/>
    </location>
</feature>
<organism evidence="3 4">
    <name type="scientific">Clytia hemisphaerica</name>
    <dbReference type="NCBI Taxonomy" id="252671"/>
    <lineage>
        <taxon>Eukaryota</taxon>
        <taxon>Metazoa</taxon>
        <taxon>Cnidaria</taxon>
        <taxon>Hydrozoa</taxon>
        <taxon>Hydroidolina</taxon>
        <taxon>Leptothecata</taxon>
        <taxon>Obeliida</taxon>
        <taxon>Clytiidae</taxon>
        <taxon>Clytia</taxon>
    </lineage>
</organism>
<reference evidence="3" key="1">
    <citation type="submission" date="2021-01" db="UniProtKB">
        <authorList>
            <consortium name="EnsemblMetazoa"/>
        </authorList>
    </citation>
    <scope>IDENTIFICATION</scope>
</reference>
<feature type="compositionally biased region" description="Basic and acidic residues" evidence="1">
    <location>
        <begin position="41"/>
        <end position="50"/>
    </location>
</feature>
<dbReference type="Proteomes" id="UP000594262">
    <property type="component" value="Unplaced"/>
</dbReference>
<feature type="compositionally biased region" description="Low complexity" evidence="1">
    <location>
        <begin position="241"/>
        <end position="258"/>
    </location>
</feature>
<feature type="compositionally biased region" description="Polar residues" evidence="1">
    <location>
        <begin position="274"/>
        <end position="299"/>
    </location>
</feature>
<keyword evidence="2" id="KW-0732">Signal</keyword>
<feature type="region of interest" description="Disordered" evidence="1">
    <location>
        <begin position="41"/>
        <end position="64"/>
    </location>
</feature>
<dbReference type="GeneID" id="136806493"/>
<feature type="compositionally biased region" description="Polar residues" evidence="1">
    <location>
        <begin position="378"/>
        <end position="394"/>
    </location>
</feature>
<feature type="compositionally biased region" description="Polar residues" evidence="1">
    <location>
        <begin position="343"/>
        <end position="356"/>
    </location>
</feature>
<keyword evidence="4" id="KW-1185">Reference proteome</keyword>
<feature type="region of interest" description="Disordered" evidence="1">
    <location>
        <begin position="208"/>
        <end position="299"/>
    </location>
</feature>
<feature type="region of interest" description="Disordered" evidence="1">
    <location>
        <begin position="320"/>
        <end position="394"/>
    </location>
</feature>
<name>A0A7M5WZI5_9CNID</name>
<feature type="compositionally biased region" description="Low complexity" evidence="1">
    <location>
        <begin position="322"/>
        <end position="342"/>
    </location>
</feature>
<evidence type="ECO:0000256" key="2">
    <source>
        <dbReference type="SAM" id="SignalP"/>
    </source>
</evidence>
<evidence type="ECO:0000256" key="1">
    <source>
        <dbReference type="SAM" id="MobiDB-lite"/>
    </source>
</evidence>
<evidence type="ECO:0008006" key="5">
    <source>
        <dbReference type="Google" id="ProtNLM"/>
    </source>
</evidence>
<evidence type="ECO:0000313" key="4">
    <source>
        <dbReference type="Proteomes" id="UP000594262"/>
    </source>
</evidence>
<feature type="compositionally biased region" description="Basic and acidic residues" evidence="1">
    <location>
        <begin position="231"/>
        <end position="240"/>
    </location>
</feature>
<feature type="chain" id="PRO_5029456233" description="Cnidarian restricted protein" evidence="2">
    <location>
        <begin position="21"/>
        <end position="443"/>
    </location>
</feature>
<feature type="signal peptide" evidence="2">
    <location>
        <begin position="1"/>
        <end position="20"/>
    </location>
</feature>
<proteinExistence type="predicted"/>
<accession>A0A7M5WZI5</accession>
<dbReference type="AlphaFoldDB" id="A0A7M5WZI5"/>
<evidence type="ECO:0000313" key="3">
    <source>
        <dbReference type="EnsemblMetazoa" id="CLYHEMP015245.1"/>
    </source>
</evidence>
<protein>
    <recommendedName>
        <fullName evidence="5">Cnidarian restricted protein</fullName>
    </recommendedName>
</protein>
<dbReference type="EnsemblMetazoa" id="CLYHEMT015245.1">
    <property type="protein sequence ID" value="CLYHEMP015245.1"/>
    <property type="gene ID" value="CLYHEMG015245"/>
</dbReference>